<comment type="caution">
    <text evidence="2">The sequence shown here is derived from an EMBL/GenBank/DDBJ whole genome shotgun (WGS) entry which is preliminary data.</text>
</comment>
<evidence type="ECO:0000313" key="2">
    <source>
        <dbReference type="EMBL" id="GBG24990.1"/>
    </source>
</evidence>
<dbReference type="InParanoid" id="A0A2R5G1V7"/>
<dbReference type="EMBL" id="BEYU01000010">
    <property type="protein sequence ID" value="GBG24990.1"/>
    <property type="molecule type" value="Genomic_DNA"/>
</dbReference>
<name>A0A2R5G1V7_9STRA</name>
<reference evidence="2 3" key="1">
    <citation type="submission" date="2017-12" db="EMBL/GenBank/DDBJ databases">
        <title>Sequencing, de novo assembly and annotation of complete genome of a new Thraustochytrid species, strain FCC1311.</title>
        <authorList>
            <person name="Sedici K."/>
            <person name="Godart F."/>
            <person name="Aiese Cigliano R."/>
            <person name="Sanseverino W."/>
            <person name="Barakat M."/>
            <person name="Ortet P."/>
            <person name="Marechal E."/>
            <person name="Cagnac O."/>
            <person name="Amato A."/>
        </authorList>
    </citation>
    <scope>NUCLEOTIDE SEQUENCE [LARGE SCALE GENOMIC DNA]</scope>
</reference>
<keyword evidence="3" id="KW-1185">Reference proteome</keyword>
<protein>
    <submittedName>
        <fullName evidence="2">Uncharacterized protein</fullName>
    </submittedName>
</protein>
<organism evidence="2 3">
    <name type="scientific">Hondaea fermentalgiana</name>
    <dbReference type="NCBI Taxonomy" id="2315210"/>
    <lineage>
        <taxon>Eukaryota</taxon>
        <taxon>Sar</taxon>
        <taxon>Stramenopiles</taxon>
        <taxon>Bigyra</taxon>
        <taxon>Labyrinthulomycetes</taxon>
        <taxon>Thraustochytrida</taxon>
        <taxon>Thraustochytriidae</taxon>
        <taxon>Hondaea</taxon>
    </lineage>
</organism>
<dbReference type="AlphaFoldDB" id="A0A2R5G1V7"/>
<evidence type="ECO:0000313" key="3">
    <source>
        <dbReference type="Proteomes" id="UP000241890"/>
    </source>
</evidence>
<proteinExistence type="predicted"/>
<sequence>MASLGSELSVPHVGIGDESDGHADRGELVIPKSEAEISANEFASLQASDQRVSALKADMQRLHVAFVHEREGRSWCRIRKRLFSRTSHGVCEVQSGRCTSPNF</sequence>
<evidence type="ECO:0000256" key="1">
    <source>
        <dbReference type="SAM" id="MobiDB-lite"/>
    </source>
</evidence>
<accession>A0A2R5G1V7</accession>
<feature type="region of interest" description="Disordered" evidence="1">
    <location>
        <begin position="1"/>
        <end position="27"/>
    </location>
</feature>
<dbReference type="Proteomes" id="UP000241890">
    <property type="component" value="Unassembled WGS sequence"/>
</dbReference>
<gene>
    <name evidence="2" type="ORF">FCC1311_012072</name>
</gene>